<evidence type="ECO:0000256" key="8">
    <source>
        <dbReference type="ARBA" id="ARBA00080744"/>
    </source>
</evidence>
<evidence type="ECO:0000256" key="5">
    <source>
        <dbReference type="ARBA" id="ARBA00022833"/>
    </source>
</evidence>
<evidence type="ECO:0000256" key="2">
    <source>
        <dbReference type="ARBA" id="ARBA00022490"/>
    </source>
</evidence>
<dbReference type="PANTHER" id="PTHR12170:SF3">
    <property type="entry name" value="GH10162P"/>
    <property type="match status" value="1"/>
</dbReference>
<feature type="domain" description="RING-Gid-type" evidence="11">
    <location>
        <begin position="311"/>
        <end position="352"/>
    </location>
</feature>
<comment type="similarity">
    <text evidence="6">Belongs to the RMD5/GID2 family.</text>
</comment>
<evidence type="ECO:0000256" key="7">
    <source>
        <dbReference type="ARBA" id="ARBA00075398"/>
    </source>
</evidence>
<dbReference type="InterPro" id="IPR044063">
    <property type="entry name" value="ZF_RING_GID"/>
</dbReference>
<dbReference type="PROSITE" id="PS50897">
    <property type="entry name" value="CTLH"/>
    <property type="match status" value="1"/>
</dbReference>
<evidence type="ECO:0000256" key="6">
    <source>
        <dbReference type="ARBA" id="ARBA00061136"/>
    </source>
</evidence>
<dbReference type="InterPro" id="IPR045098">
    <property type="entry name" value="Fyv10_fam"/>
</dbReference>
<comment type="caution">
    <text evidence="12">The sequence shown here is derived from an EMBL/GenBank/DDBJ whole genome shotgun (WGS) entry which is preliminary data.</text>
</comment>
<dbReference type="InterPro" id="IPR006595">
    <property type="entry name" value="CTLH_C"/>
</dbReference>
<proteinExistence type="inferred from homology"/>
<evidence type="ECO:0000256" key="4">
    <source>
        <dbReference type="ARBA" id="ARBA00022771"/>
    </source>
</evidence>
<dbReference type="SMART" id="SM00757">
    <property type="entry name" value="CRA"/>
    <property type="match status" value="1"/>
</dbReference>
<sequence length="366" mass="41388">MEGGTRNNMRRQVDMSFSSVLTRSDISAAPITLAKLQNPVKQGFDNLGGDLKKIHRSLNDFSKALDKRFKDKPLPTVNQDALDHELIKRAIGMHFLREGEFEVASAFADDVKKQNGRDNILSPHLVKAFKEMYGILEAMKAKNLKPALAWARQHSASLEARGSDLAFEISRLQFVWLFMGDLPRSLSKALVYARQEFGGFQSRYQQEIHELAAAMAFSPNLADSPYKRIFYNENAWEELGQSFTKEFCSLLGLSADSPMYIAVTAGAIALPVLQKYQSIMQLKRTEWTTEDELPVEIPLPRNYRFHSIFVCPVSKEQTTDENPPMMMPCGHVVAKESLDMISKSIRFKCPYCPSESKPADARRVII</sequence>
<dbReference type="FunFam" id="3.30.40.10:FF:000143">
    <property type="entry name" value="Regulator of gluconeogenesis Rmd5"/>
    <property type="match status" value="1"/>
</dbReference>
<evidence type="ECO:0000256" key="3">
    <source>
        <dbReference type="ARBA" id="ARBA00022723"/>
    </source>
</evidence>
<evidence type="ECO:0000259" key="11">
    <source>
        <dbReference type="PROSITE" id="PS51867"/>
    </source>
</evidence>
<evidence type="ECO:0000256" key="1">
    <source>
        <dbReference type="ARBA" id="ARBA00004496"/>
    </source>
</evidence>
<dbReference type="Pfam" id="PF13445">
    <property type="entry name" value="zf-RING_UBOX"/>
    <property type="match status" value="1"/>
</dbReference>
<dbReference type="GO" id="GO:0043161">
    <property type="term" value="P:proteasome-mediated ubiquitin-dependent protein catabolic process"/>
    <property type="evidence" value="ECO:0007669"/>
    <property type="project" value="InterPro"/>
</dbReference>
<dbReference type="CDD" id="cd16652">
    <property type="entry name" value="dRING_Rmd5p-like"/>
    <property type="match status" value="1"/>
</dbReference>
<dbReference type="PANTHER" id="PTHR12170">
    <property type="entry name" value="MACROPHAGE ERYTHROBLAST ATTACHER-RELATED"/>
    <property type="match status" value="1"/>
</dbReference>
<dbReference type="InterPro" id="IPR027370">
    <property type="entry name" value="Znf-RING_euk"/>
</dbReference>
<dbReference type="GO" id="GO:0034657">
    <property type="term" value="C:GID complex"/>
    <property type="evidence" value="ECO:0007669"/>
    <property type="project" value="TreeGrafter"/>
</dbReference>
<evidence type="ECO:0000313" key="12">
    <source>
        <dbReference type="EMBL" id="CAF9903910.1"/>
    </source>
</evidence>
<accession>A0A8H3I1R2</accession>
<feature type="zinc finger region" description="RING-Gid-type" evidence="9">
    <location>
        <begin position="311"/>
        <end position="352"/>
    </location>
</feature>
<dbReference type="InterPro" id="IPR013144">
    <property type="entry name" value="CRA_dom"/>
</dbReference>
<keyword evidence="5" id="KW-0862">Zinc</keyword>
<name>A0A8H3I1R2_9LECA</name>
<dbReference type="GO" id="GO:0061630">
    <property type="term" value="F:ubiquitin protein ligase activity"/>
    <property type="evidence" value="ECO:0007669"/>
    <property type="project" value="InterPro"/>
</dbReference>
<dbReference type="InterPro" id="IPR024964">
    <property type="entry name" value="CTLH/CRA"/>
</dbReference>
<gene>
    <name evidence="12" type="ORF">GOMPHAMPRED_000619</name>
</gene>
<feature type="domain" description="CTLH" evidence="10">
    <location>
        <begin position="128"/>
        <end position="185"/>
    </location>
</feature>
<protein>
    <recommendedName>
        <fullName evidence="8">GID complex catalytic subunit 2</fullName>
    </recommendedName>
    <alternativeName>
        <fullName evidence="7">Glucose-induced degradation protein 2</fullName>
    </alternativeName>
</protein>
<dbReference type="InterPro" id="IPR013083">
    <property type="entry name" value="Znf_RING/FYVE/PHD"/>
</dbReference>
<dbReference type="EMBL" id="CAJPDQ010000001">
    <property type="protein sequence ID" value="CAF9903910.1"/>
    <property type="molecule type" value="Genomic_DNA"/>
</dbReference>
<evidence type="ECO:0000259" key="10">
    <source>
        <dbReference type="PROSITE" id="PS50897"/>
    </source>
</evidence>
<dbReference type="Pfam" id="PF10607">
    <property type="entry name" value="CTLH"/>
    <property type="match status" value="1"/>
</dbReference>
<dbReference type="SMART" id="SM00668">
    <property type="entry name" value="CTLH"/>
    <property type="match status" value="1"/>
</dbReference>
<keyword evidence="13" id="KW-1185">Reference proteome</keyword>
<keyword evidence="3" id="KW-0479">Metal-binding</keyword>
<dbReference type="SUPFAM" id="SSF57850">
    <property type="entry name" value="RING/U-box"/>
    <property type="match status" value="1"/>
</dbReference>
<reference evidence="12" key="1">
    <citation type="submission" date="2021-03" db="EMBL/GenBank/DDBJ databases">
        <authorList>
            <person name="Tagirdzhanova G."/>
        </authorList>
    </citation>
    <scope>NUCLEOTIDE SEQUENCE</scope>
</reference>
<dbReference type="Proteomes" id="UP000664169">
    <property type="component" value="Unassembled WGS sequence"/>
</dbReference>
<evidence type="ECO:0000256" key="9">
    <source>
        <dbReference type="PROSITE-ProRule" id="PRU01215"/>
    </source>
</evidence>
<evidence type="ECO:0000313" key="13">
    <source>
        <dbReference type="Proteomes" id="UP000664169"/>
    </source>
</evidence>
<dbReference type="OrthoDB" id="1933281at2759"/>
<dbReference type="AlphaFoldDB" id="A0A8H3I1R2"/>
<dbReference type="PROSITE" id="PS51867">
    <property type="entry name" value="ZF_RING_GID"/>
    <property type="match status" value="1"/>
</dbReference>
<organism evidence="12 13">
    <name type="scientific">Gomphillus americanus</name>
    <dbReference type="NCBI Taxonomy" id="1940652"/>
    <lineage>
        <taxon>Eukaryota</taxon>
        <taxon>Fungi</taxon>
        <taxon>Dikarya</taxon>
        <taxon>Ascomycota</taxon>
        <taxon>Pezizomycotina</taxon>
        <taxon>Lecanoromycetes</taxon>
        <taxon>OSLEUM clade</taxon>
        <taxon>Ostropomycetidae</taxon>
        <taxon>Ostropales</taxon>
        <taxon>Graphidaceae</taxon>
        <taxon>Gomphilloideae</taxon>
        <taxon>Gomphillus</taxon>
    </lineage>
</organism>
<dbReference type="GO" id="GO:0005737">
    <property type="term" value="C:cytoplasm"/>
    <property type="evidence" value="ECO:0007669"/>
    <property type="project" value="UniProtKB-SubCell"/>
</dbReference>
<dbReference type="GO" id="GO:0008270">
    <property type="term" value="F:zinc ion binding"/>
    <property type="evidence" value="ECO:0007669"/>
    <property type="project" value="UniProtKB-KW"/>
</dbReference>
<dbReference type="Gene3D" id="3.30.40.10">
    <property type="entry name" value="Zinc/RING finger domain, C3HC4 (zinc finger)"/>
    <property type="match status" value="1"/>
</dbReference>
<keyword evidence="4 9" id="KW-0863">Zinc-finger</keyword>
<keyword evidence="2" id="KW-0963">Cytoplasm</keyword>
<comment type="subcellular location">
    <subcellularLocation>
        <location evidence="1">Cytoplasm</location>
    </subcellularLocation>
</comment>
<dbReference type="GO" id="GO:0005634">
    <property type="term" value="C:nucleus"/>
    <property type="evidence" value="ECO:0007669"/>
    <property type="project" value="TreeGrafter"/>
</dbReference>
<dbReference type="InterPro" id="IPR037683">
    <property type="entry name" value="Rmd5_dRing"/>
</dbReference>